<proteinExistence type="predicted"/>
<sequence length="282" mass="31982">MYSNWCNRWRLASHTSSFHSPTLLAFGSRQRVTLLSSRYAQCLNRGLKSSKKDVKRTPVPRRRETAVSRTPPVKEPKGEYGPSIIVYNQGIFKIVLIGCIKVAALANFVYGCFYSAPRCLEQSEDRYEKAVAAMLLGIFPFLFLAKASSPWVAQIRLQLPLAARQNKRALDRFLTRIPADTTLDIVTLRISGLRRTNAVRLSDLRMTKPQRLSMGNMEIIPAARPKPQGIVQTALHLAHEPRNRFQVENETWLRQRSEHREAWTHVLKTITGNSTAALRTSG</sequence>
<dbReference type="GeneID" id="54423985"/>
<dbReference type="OrthoDB" id="2386090at2759"/>
<organism evidence="3">
    <name type="scientific">Eremomyces bilateralis CBS 781.70</name>
    <dbReference type="NCBI Taxonomy" id="1392243"/>
    <lineage>
        <taxon>Eukaryota</taxon>
        <taxon>Fungi</taxon>
        <taxon>Dikarya</taxon>
        <taxon>Ascomycota</taxon>
        <taxon>Pezizomycotina</taxon>
        <taxon>Dothideomycetes</taxon>
        <taxon>Dothideomycetes incertae sedis</taxon>
        <taxon>Eremomycetales</taxon>
        <taxon>Eremomycetaceae</taxon>
        <taxon>Eremomyces</taxon>
    </lineage>
</organism>
<accession>A0A6G1FX93</accession>
<evidence type="ECO:0000256" key="2">
    <source>
        <dbReference type="SAM" id="Phobius"/>
    </source>
</evidence>
<evidence type="ECO:0000313" key="5">
    <source>
        <dbReference type="RefSeq" id="XP_033532088.1"/>
    </source>
</evidence>
<gene>
    <name evidence="3 5" type="ORF">P152DRAFT_99156</name>
</gene>
<keyword evidence="4" id="KW-1185">Reference proteome</keyword>
<dbReference type="EMBL" id="ML975166">
    <property type="protein sequence ID" value="KAF1810457.1"/>
    <property type="molecule type" value="Genomic_DNA"/>
</dbReference>
<evidence type="ECO:0000313" key="3">
    <source>
        <dbReference type="EMBL" id="KAF1810457.1"/>
    </source>
</evidence>
<protein>
    <submittedName>
        <fullName evidence="3 5">Uncharacterized protein</fullName>
    </submittedName>
</protein>
<name>A0A6G1FX93_9PEZI</name>
<evidence type="ECO:0000256" key="1">
    <source>
        <dbReference type="SAM" id="MobiDB-lite"/>
    </source>
</evidence>
<evidence type="ECO:0000313" key="4">
    <source>
        <dbReference type="Proteomes" id="UP000504638"/>
    </source>
</evidence>
<reference evidence="5" key="3">
    <citation type="submission" date="2025-04" db="UniProtKB">
        <authorList>
            <consortium name="RefSeq"/>
        </authorList>
    </citation>
    <scope>IDENTIFICATION</scope>
    <source>
        <strain evidence="5">CBS 781.70</strain>
    </source>
</reference>
<dbReference type="AlphaFoldDB" id="A0A6G1FX93"/>
<dbReference type="RefSeq" id="XP_033532088.1">
    <property type="nucleotide sequence ID" value="XM_033683415.1"/>
</dbReference>
<feature type="region of interest" description="Disordered" evidence="1">
    <location>
        <begin position="50"/>
        <end position="75"/>
    </location>
</feature>
<reference evidence="3 5" key="1">
    <citation type="submission" date="2020-01" db="EMBL/GenBank/DDBJ databases">
        <authorList>
            <consortium name="DOE Joint Genome Institute"/>
            <person name="Haridas S."/>
            <person name="Albert R."/>
            <person name="Binder M."/>
            <person name="Bloem J."/>
            <person name="Labutti K."/>
            <person name="Salamov A."/>
            <person name="Andreopoulos B."/>
            <person name="Baker S.E."/>
            <person name="Barry K."/>
            <person name="Bills G."/>
            <person name="Bluhm B.H."/>
            <person name="Cannon C."/>
            <person name="Castanera R."/>
            <person name="Culley D.E."/>
            <person name="Daum C."/>
            <person name="Ezra D."/>
            <person name="Gonzalez J.B."/>
            <person name="Henrissat B."/>
            <person name="Kuo A."/>
            <person name="Liang C."/>
            <person name="Lipzen A."/>
            <person name="Lutzoni F."/>
            <person name="Magnuson J."/>
            <person name="Mondo S."/>
            <person name="Nolan M."/>
            <person name="Ohm R."/>
            <person name="Pangilinan J."/>
            <person name="Park H.-J."/>
            <person name="Ramirez L."/>
            <person name="Alfaro M."/>
            <person name="Sun H."/>
            <person name="Tritt A."/>
            <person name="Yoshinaga Y."/>
            <person name="Zwiers L.-H."/>
            <person name="Turgeon B.G."/>
            <person name="Goodwin S.B."/>
            <person name="Spatafora J.W."/>
            <person name="Crous P.W."/>
            <person name="Grigoriev I.V."/>
        </authorList>
    </citation>
    <scope>NUCLEOTIDE SEQUENCE</scope>
    <source>
        <strain evidence="3 5">CBS 781.70</strain>
    </source>
</reference>
<keyword evidence="2" id="KW-0812">Transmembrane</keyword>
<keyword evidence="2" id="KW-1133">Transmembrane helix</keyword>
<feature type="transmembrane region" description="Helical" evidence="2">
    <location>
        <begin position="130"/>
        <end position="147"/>
    </location>
</feature>
<dbReference type="Proteomes" id="UP000504638">
    <property type="component" value="Unplaced"/>
</dbReference>
<reference evidence="5" key="2">
    <citation type="submission" date="2020-04" db="EMBL/GenBank/DDBJ databases">
        <authorList>
            <consortium name="NCBI Genome Project"/>
        </authorList>
    </citation>
    <scope>NUCLEOTIDE SEQUENCE</scope>
    <source>
        <strain evidence="5">CBS 781.70</strain>
    </source>
</reference>
<keyword evidence="2" id="KW-0472">Membrane</keyword>
<feature type="transmembrane region" description="Helical" evidence="2">
    <location>
        <begin position="90"/>
        <end position="110"/>
    </location>
</feature>